<reference evidence="1" key="2">
    <citation type="submission" date="2021-02" db="EMBL/GenBank/DDBJ databases">
        <authorList>
            <person name="Kimball J.A."/>
            <person name="Haas M.W."/>
            <person name="Macchietto M."/>
            <person name="Kono T."/>
            <person name="Duquette J."/>
            <person name="Shao M."/>
        </authorList>
    </citation>
    <scope>NUCLEOTIDE SEQUENCE</scope>
    <source>
        <tissue evidence="1">Fresh leaf tissue</tissue>
    </source>
</reference>
<name>A0A8J5VD73_ZIZPA</name>
<gene>
    <name evidence="1" type="ORF">GUJ93_ZPchr0001g29908</name>
</gene>
<organism evidence="1 2">
    <name type="scientific">Zizania palustris</name>
    <name type="common">Northern wild rice</name>
    <dbReference type="NCBI Taxonomy" id="103762"/>
    <lineage>
        <taxon>Eukaryota</taxon>
        <taxon>Viridiplantae</taxon>
        <taxon>Streptophyta</taxon>
        <taxon>Embryophyta</taxon>
        <taxon>Tracheophyta</taxon>
        <taxon>Spermatophyta</taxon>
        <taxon>Magnoliopsida</taxon>
        <taxon>Liliopsida</taxon>
        <taxon>Poales</taxon>
        <taxon>Poaceae</taxon>
        <taxon>BOP clade</taxon>
        <taxon>Oryzoideae</taxon>
        <taxon>Oryzeae</taxon>
        <taxon>Zizaniinae</taxon>
        <taxon>Zizania</taxon>
    </lineage>
</organism>
<dbReference type="EMBL" id="JAAALK010000288">
    <property type="protein sequence ID" value="KAG8055156.1"/>
    <property type="molecule type" value="Genomic_DNA"/>
</dbReference>
<dbReference type="Proteomes" id="UP000729402">
    <property type="component" value="Unassembled WGS sequence"/>
</dbReference>
<dbReference type="AlphaFoldDB" id="A0A8J5VD73"/>
<protein>
    <submittedName>
        <fullName evidence="1">Uncharacterized protein</fullName>
    </submittedName>
</protein>
<sequence>MAIGLTNVYGLVKLKDARSPPLGSGATSGLFTGRYAMQVNSHTRHVDCSLPVRVHAGDGWFEGFSRVAAIHCLMRVAANSELRAIALKSGALFLI</sequence>
<evidence type="ECO:0000313" key="1">
    <source>
        <dbReference type="EMBL" id="KAG8055156.1"/>
    </source>
</evidence>
<accession>A0A8J5VD73</accession>
<keyword evidence="2" id="KW-1185">Reference proteome</keyword>
<evidence type="ECO:0000313" key="2">
    <source>
        <dbReference type="Proteomes" id="UP000729402"/>
    </source>
</evidence>
<reference evidence="1" key="1">
    <citation type="journal article" date="2021" name="bioRxiv">
        <title>Whole Genome Assembly and Annotation of Northern Wild Rice, Zizania palustris L., Supports a Whole Genome Duplication in the Zizania Genus.</title>
        <authorList>
            <person name="Haas M."/>
            <person name="Kono T."/>
            <person name="Macchietto M."/>
            <person name="Millas R."/>
            <person name="McGilp L."/>
            <person name="Shao M."/>
            <person name="Duquette J."/>
            <person name="Hirsch C.N."/>
            <person name="Kimball J."/>
        </authorList>
    </citation>
    <scope>NUCLEOTIDE SEQUENCE</scope>
    <source>
        <tissue evidence="1">Fresh leaf tissue</tissue>
    </source>
</reference>
<comment type="caution">
    <text evidence="1">The sequence shown here is derived from an EMBL/GenBank/DDBJ whole genome shotgun (WGS) entry which is preliminary data.</text>
</comment>
<proteinExistence type="predicted"/>